<gene>
    <name evidence="3" type="ORF">BDV96DRAFT_637838</name>
</gene>
<organism evidence="3 4">
    <name type="scientific">Lophiotrema nucula</name>
    <dbReference type="NCBI Taxonomy" id="690887"/>
    <lineage>
        <taxon>Eukaryota</taxon>
        <taxon>Fungi</taxon>
        <taxon>Dikarya</taxon>
        <taxon>Ascomycota</taxon>
        <taxon>Pezizomycotina</taxon>
        <taxon>Dothideomycetes</taxon>
        <taxon>Pleosporomycetidae</taxon>
        <taxon>Pleosporales</taxon>
        <taxon>Lophiotremataceae</taxon>
        <taxon>Lophiotrema</taxon>
    </lineage>
</organism>
<proteinExistence type="predicted"/>
<reference evidence="3" key="1">
    <citation type="journal article" date="2020" name="Stud. Mycol.">
        <title>101 Dothideomycetes genomes: a test case for predicting lifestyles and emergence of pathogens.</title>
        <authorList>
            <person name="Haridas S."/>
            <person name="Albert R."/>
            <person name="Binder M."/>
            <person name="Bloem J."/>
            <person name="Labutti K."/>
            <person name="Salamov A."/>
            <person name="Andreopoulos B."/>
            <person name="Baker S."/>
            <person name="Barry K."/>
            <person name="Bills G."/>
            <person name="Bluhm B."/>
            <person name="Cannon C."/>
            <person name="Castanera R."/>
            <person name="Culley D."/>
            <person name="Daum C."/>
            <person name="Ezra D."/>
            <person name="Gonzalez J."/>
            <person name="Henrissat B."/>
            <person name="Kuo A."/>
            <person name="Liang C."/>
            <person name="Lipzen A."/>
            <person name="Lutzoni F."/>
            <person name="Magnuson J."/>
            <person name="Mondo S."/>
            <person name="Nolan M."/>
            <person name="Ohm R."/>
            <person name="Pangilinan J."/>
            <person name="Park H.-J."/>
            <person name="Ramirez L."/>
            <person name="Alfaro M."/>
            <person name="Sun H."/>
            <person name="Tritt A."/>
            <person name="Yoshinaga Y."/>
            <person name="Zwiers L.-H."/>
            <person name="Turgeon B."/>
            <person name="Goodwin S."/>
            <person name="Spatafora J."/>
            <person name="Crous P."/>
            <person name="Grigoriev I."/>
        </authorList>
    </citation>
    <scope>NUCLEOTIDE SEQUENCE</scope>
    <source>
        <strain evidence="3">CBS 627.86</strain>
    </source>
</reference>
<feature type="compositionally biased region" description="Basic and acidic residues" evidence="1">
    <location>
        <begin position="384"/>
        <end position="395"/>
    </location>
</feature>
<keyword evidence="2" id="KW-0472">Membrane</keyword>
<evidence type="ECO:0000256" key="2">
    <source>
        <dbReference type="SAM" id="Phobius"/>
    </source>
</evidence>
<dbReference type="AlphaFoldDB" id="A0A6A5YIP4"/>
<keyword evidence="2" id="KW-1133">Transmembrane helix</keyword>
<dbReference type="Proteomes" id="UP000799770">
    <property type="component" value="Unassembled WGS sequence"/>
</dbReference>
<protein>
    <recommendedName>
        <fullName evidence="5">Mid2 domain-containing protein</fullName>
    </recommendedName>
</protein>
<feature type="transmembrane region" description="Helical" evidence="2">
    <location>
        <begin position="296"/>
        <end position="317"/>
    </location>
</feature>
<sequence>MPIVNQTSTFSPIGLEPGAVGPTPVISLSYDDAGYSHGTVFTTFHTEALSLLDTISLSNVPPLTTQFLAPTSCDRWLMARDSSLGGIAESLHSPLWIPVIWSTQPAKGASEFDASYTSCQPYDAAPTYSPGVCPQGQTVAEITEHQISASGSTSTWWQASCCRSGMTFGTEWNNACISHVSTKMSAFAPVTTDSTDFSTYELTTTDSNGESTTITNMQTITTGVAIAHPVIVAWESHDLSVFPVDYASSLARRIDVTLSLTSMSLPPTTDMASTSQFPTQTRVPDSDGHLTTGAKVGIGIGVILGAALFGVGIVLWYMRKMHKTQVVVEAADGTAEMEDQDQDLAGRKWFFKGRWRSEVEGTEESRELDSKVVNVLPGPPQELEGDRPMEEVRHS</sequence>
<feature type="region of interest" description="Disordered" evidence="1">
    <location>
        <begin position="374"/>
        <end position="395"/>
    </location>
</feature>
<name>A0A6A5YIP4_9PLEO</name>
<keyword evidence="2" id="KW-0812">Transmembrane</keyword>
<evidence type="ECO:0008006" key="5">
    <source>
        <dbReference type="Google" id="ProtNLM"/>
    </source>
</evidence>
<evidence type="ECO:0000313" key="4">
    <source>
        <dbReference type="Proteomes" id="UP000799770"/>
    </source>
</evidence>
<dbReference type="EMBL" id="ML977357">
    <property type="protein sequence ID" value="KAF2107092.1"/>
    <property type="molecule type" value="Genomic_DNA"/>
</dbReference>
<evidence type="ECO:0000256" key="1">
    <source>
        <dbReference type="SAM" id="MobiDB-lite"/>
    </source>
</evidence>
<dbReference type="OrthoDB" id="4770059at2759"/>
<keyword evidence="4" id="KW-1185">Reference proteome</keyword>
<evidence type="ECO:0000313" key="3">
    <source>
        <dbReference type="EMBL" id="KAF2107092.1"/>
    </source>
</evidence>
<accession>A0A6A5YIP4</accession>